<proteinExistence type="inferred from homology"/>
<dbReference type="PANTHER" id="PTHR12320:SF1">
    <property type="entry name" value="PROTEIN PHOSPHATASE PTC7 HOMOLOG"/>
    <property type="match status" value="1"/>
</dbReference>
<comment type="catalytic activity">
    <reaction evidence="1">
        <text>O-phospho-L-threonyl-[protein] + H2O = L-threonyl-[protein] + phosphate</text>
        <dbReference type="Rhea" id="RHEA:47004"/>
        <dbReference type="Rhea" id="RHEA-COMP:11060"/>
        <dbReference type="Rhea" id="RHEA-COMP:11605"/>
        <dbReference type="ChEBI" id="CHEBI:15377"/>
        <dbReference type="ChEBI" id="CHEBI:30013"/>
        <dbReference type="ChEBI" id="CHEBI:43474"/>
        <dbReference type="ChEBI" id="CHEBI:61977"/>
        <dbReference type="EC" id="3.1.3.16"/>
    </reaction>
</comment>
<keyword evidence="1" id="KW-0479">Metal-binding</keyword>
<reference evidence="3 4" key="1">
    <citation type="submission" date="2019-09" db="EMBL/GenBank/DDBJ databases">
        <title>The hologenome of the rock-dwelling lichen Lasallia pustulata.</title>
        <authorList>
            <person name="Greshake Tzovaras B."/>
            <person name="Segers F."/>
            <person name="Bicker A."/>
            <person name="Dal Grande F."/>
            <person name="Otte J."/>
            <person name="Hankeln T."/>
            <person name="Schmitt I."/>
            <person name="Ebersberger I."/>
        </authorList>
    </citation>
    <scope>NUCLEOTIDE SEQUENCE [LARGE SCALE GENOMIC DNA]</scope>
    <source>
        <strain evidence="3">A1-1</strain>
    </source>
</reference>
<dbReference type="InterPro" id="IPR001932">
    <property type="entry name" value="PPM-type_phosphatase-like_dom"/>
</dbReference>
<evidence type="ECO:0000313" key="3">
    <source>
        <dbReference type="EMBL" id="KAA6414850.1"/>
    </source>
</evidence>
<dbReference type="Gene3D" id="3.60.40.10">
    <property type="entry name" value="PPM-type phosphatase domain"/>
    <property type="match status" value="1"/>
</dbReference>
<evidence type="ECO:0000256" key="1">
    <source>
        <dbReference type="RuleBase" id="RU366020"/>
    </source>
</evidence>
<evidence type="ECO:0000259" key="2">
    <source>
        <dbReference type="PROSITE" id="PS51746"/>
    </source>
</evidence>
<keyword evidence="1" id="KW-0904">Protein phosphatase</keyword>
<gene>
    <name evidence="3" type="ORF">FRX48_01600</name>
</gene>
<dbReference type="Proteomes" id="UP000324767">
    <property type="component" value="Unassembled WGS sequence"/>
</dbReference>
<sequence length="380" mass="41408">MAKIRPTTIAHFFEAFNSSKRVCSPYSRSRRSVCDTRTFSISTRVSHFTYRLAASFNAKNTRFNPKCDYFSFDPDAQSRSSITPSTRLPNSGQDAFFISNISSESDVAFGVADGVGGWSDFGIDSAHFSHGICEHMEALARGAGRATNRTVGPRELLEHAYEEVVADPSIVGGGSTACVATGGSDGVLEVANLGDSGFIQLRLNAVHYHSNPQTHAFNTPYQLSIIPPKVLARSRLFGGRRYDDLPNDASVTTHRMRHGDVLIFATDGVWDNLSPADILRIVSRQMTESKAWLNTEKGVTASENLGSVTKPVNVSKSEPRDLDLQSNLAIRITGEAKMASMNMKRDGPFAKEVQRHYPGEDFHGGKVDDVCVVVAIVVGT</sequence>
<dbReference type="InterPro" id="IPR036457">
    <property type="entry name" value="PPM-type-like_dom_sf"/>
</dbReference>
<dbReference type="SMART" id="SM00332">
    <property type="entry name" value="PP2Cc"/>
    <property type="match status" value="1"/>
</dbReference>
<comment type="caution">
    <text evidence="3">The sequence shown here is derived from an EMBL/GenBank/DDBJ whole genome shotgun (WGS) entry which is preliminary data.</text>
</comment>
<dbReference type="EC" id="3.1.3.16" evidence="1"/>
<organism evidence="3 4">
    <name type="scientific">Lasallia pustulata</name>
    <dbReference type="NCBI Taxonomy" id="136370"/>
    <lineage>
        <taxon>Eukaryota</taxon>
        <taxon>Fungi</taxon>
        <taxon>Dikarya</taxon>
        <taxon>Ascomycota</taxon>
        <taxon>Pezizomycotina</taxon>
        <taxon>Lecanoromycetes</taxon>
        <taxon>OSLEUM clade</taxon>
        <taxon>Umbilicariomycetidae</taxon>
        <taxon>Umbilicariales</taxon>
        <taxon>Umbilicariaceae</taxon>
        <taxon>Lasallia</taxon>
    </lineage>
</organism>
<name>A0A5M8Q0T9_9LECA</name>
<dbReference type="InterPro" id="IPR039123">
    <property type="entry name" value="PPTC7"/>
</dbReference>
<dbReference type="EMBL" id="VXIT01000002">
    <property type="protein sequence ID" value="KAA6414850.1"/>
    <property type="molecule type" value="Genomic_DNA"/>
</dbReference>
<dbReference type="GO" id="GO:0004722">
    <property type="term" value="F:protein serine/threonine phosphatase activity"/>
    <property type="evidence" value="ECO:0007669"/>
    <property type="project" value="UniProtKB-EC"/>
</dbReference>
<dbReference type="AlphaFoldDB" id="A0A5M8Q0T9"/>
<comment type="similarity">
    <text evidence="1">Belongs to the PP2C family.</text>
</comment>
<dbReference type="SUPFAM" id="SSF81606">
    <property type="entry name" value="PP2C-like"/>
    <property type="match status" value="1"/>
</dbReference>
<keyword evidence="1" id="KW-0378">Hydrolase</keyword>
<dbReference type="OrthoDB" id="60843at2759"/>
<dbReference type="CDD" id="cd00143">
    <property type="entry name" value="PP2Cc"/>
    <property type="match status" value="1"/>
</dbReference>
<protein>
    <recommendedName>
        <fullName evidence="1">Protein phosphatase</fullName>
        <ecNumber evidence="1">3.1.3.16</ecNumber>
    </recommendedName>
</protein>
<keyword evidence="1" id="KW-0464">Manganese</keyword>
<accession>A0A5M8Q0T9</accession>
<comment type="catalytic activity">
    <reaction evidence="1">
        <text>O-phospho-L-seryl-[protein] + H2O = L-seryl-[protein] + phosphate</text>
        <dbReference type="Rhea" id="RHEA:20629"/>
        <dbReference type="Rhea" id="RHEA-COMP:9863"/>
        <dbReference type="Rhea" id="RHEA-COMP:11604"/>
        <dbReference type="ChEBI" id="CHEBI:15377"/>
        <dbReference type="ChEBI" id="CHEBI:29999"/>
        <dbReference type="ChEBI" id="CHEBI:43474"/>
        <dbReference type="ChEBI" id="CHEBI:83421"/>
        <dbReference type="EC" id="3.1.3.16"/>
    </reaction>
</comment>
<comment type="cofactor">
    <cofactor evidence="1">
        <name>Mg(2+)</name>
        <dbReference type="ChEBI" id="CHEBI:18420"/>
    </cofactor>
</comment>
<dbReference type="PROSITE" id="PS51746">
    <property type="entry name" value="PPM_2"/>
    <property type="match status" value="1"/>
</dbReference>
<dbReference type="GO" id="GO:0046872">
    <property type="term" value="F:metal ion binding"/>
    <property type="evidence" value="ECO:0007669"/>
    <property type="project" value="UniProtKB-UniRule"/>
</dbReference>
<feature type="domain" description="PPM-type phosphatase" evidence="2">
    <location>
        <begin position="78"/>
        <end position="377"/>
    </location>
</feature>
<dbReference type="PANTHER" id="PTHR12320">
    <property type="entry name" value="PROTEIN PHOSPHATASE 2C"/>
    <property type="match status" value="1"/>
</dbReference>
<evidence type="ECO:0000313" key="4">
    <source>
        <dbReference type="Proteomes" id="UP000324767"/>
    </source>
</evidence>
<comment type="cofactor">
    <cofactor evidence="1">
        <name>Mn(2+)</name>
        <dbReference type="ChEBI" id="CHEBI:29035"/>
    </cofactor>
</comment>
<keyword evidence="1" id="KW-0460">Magnesium</keyword>